<dbReference type="AlphaFoldDB" id="A0AA41PWK9"/>
<dbReference type="PANTHER" id="PTHR48050">
    <property type="entry name" value="STEROL 3-BETA-GLUCOSYLTRANSFERASE"/>
    <property type="match status" value="1"/>
</dbReference>
<evidence type="ECO:0000313" key="3">
    <source>
        <dbReference type="EMBL" id="MCF2527066.1"/>
    </source>
</evidence>
<dbReference type="GO" id="GO:0016758">
    <property type="term" value="F:hexosyltransferase activity"/>
    <property type="evidence" value="ECO:0007669"/>
    <property type="project" value="UniProtKB-ARBA"/>
</dbReference>
<comment type="caution">
    <text evidence="3">The sequence shown here is derived from an EMBL/GenBank/DDBJ whole genome shotgun (WGS) entry which is preliminary data.</text>
</comment>
<sequence length="385" mass="40319">MVALAVALRELGAEARVCAPPDAEFVGVLERAGVELVPFGLNVRALVNGPMTPDLPARVVGALVGAHFGDIAAAAEGCDVLVTGGMMPAGIRSVAEHVGARYVYTCFHTFEMPSPHYPPSQRPGPPIPADMTDRKAMWDLDAQKVDALYAASLNTHRAALGMPPIENVRDHVFGDRPLLAADPVLAPWSDLPDLDLVQTGAWMLPDERPLPDDLTAFLDAGTPPVYAGFGSMTMRASADAAQVTVDAIRAQGRRVLVSRGWADLDLVDTGDDCFVVGEANHRALFRRVAAVVHHGGAGTTTTAAQAGAPQVIVPQMVDQPYWAAQVAELGIGAAHDGPVPTTESLTAALTTALAPETAARAAEIGRQVRTDGAEVAAKMLLDMAS</sequence>
<accession>A0AA41PWK9</accession>
<dbReference type="SUPFAM" id="SSF53756">
    <property type="entry name" value="UDP-Glycosyltransferase/glycogen phosphorylase"/>
    <property type="match status" value="1"/>
</dbReference>
<feature type="domain" description="Erythromycin biosynthesis protein CIII-like C-terminal" evidence="2">
    <location>
        <begin position="282"/>
        <end position="359"/>
    </location>
</feature>
<keyword evidence="1" id="KW-0808">Transferase</keyword>
<name>A0AA41PWK9_9ACTN</name>
<dbReference type="Proteomes" id="UP001165378">
    <property type="component" value="Unassembled WGS sequence"/>
</dbReference>
<dbReference type="CDD" id="cd03784">
    <property type="entry name" value="GT1_Gtf-like"/>
    <property type="match status" value="1"/>
</dbReference>
<proteinExistence type="predicted"/>
<dbReference type="InterPro" id="IPR010610">
    <property type="entry name" value="EryCIII-like_C"/>
</dbReference>
<dbReference type="RefSeq" id="WP_235051216.1">
    <property type="nucleotide sequence ID" value="NZ_JAKFHA010000003.1"/>
</dbReference>
<keyword evidence="4" id="KW-1185">Reference proteome</keyword>
<evidence type="ECO:0000313" key="4">
    <source>
        <dbReference type="Proteomes" id="UP001165378"/>
    </source>
</evidence>
<reference evidence="3" key="1">
    <citation type="submission" date="2022-01" db="EMBL/GenBank/DDBJ databases">
        <title>Genome-Based Taxonomic Classification of the Phylum Actinobacteria.</title>
        <authorList>
            <person name="Gao Y."/>
        </authorList>
    </citation>
    <scope>NUCLEOTIDE SEQUENCE</scope>
    <source>
        <strain evidence="3">KLBMP 8922</strain>
    </source>
</reference>
<dbReference type="Pfam" id="PF06722">
    <property type="entry name" value="EryCIII-like_C"/>
    <property type="match status" value="1"/>
</dbReference>
<organism evidence="3 4">
    <name type="scientific">Yinghuangia soli</name>
    <dbReference type="NCBI Taxonomy" id="2908204"/>
    <lineage>
        <taxon>Bacteria</taxon>
        <taxon>Bacillati</taxon>
        <taxon>Actinomycetota</taxon>
        <taxon>Actinomycetes</taxon>
        <taxon>Kitasatosporales</taxon>
        <taxon>Streptomycetaceae</taxon>
        <taxon>Yinghuangia</taxon>
    </lineage>
</organism>
<dbReference type="GO" id="GO:0008194">
    <property type="term" value="F:UDP-glycosyltransferase activity"/>
    <property type="evidence" value="ECO:0007669"/>
    <property type="project" value="InterPro"/>
</dbReference>
<dbReference type="InterPro" id="IPR002213">
    <property type="entry name" value="UDP_glucos_trans"/>
</dbReference>
<dbReference type="FunFam" id="3.40.50.2000:FF:000009">
    <property type="entry name" value="Sterol 3-beta-glucosyltransferase UGT80A2"/>
    <property type="match status" value="1"/>
</dbReference>
<dbReference type="InterPro" id="IPR050426">
    <property type="entry name" value="Glycosyltransferase_28"/>
</dbReference>
<evidence type="ECO:0000259" key="2">
    <source>
        <dbReference type="Pfam" id="PF06722"/>
    </source>
</evidence>
<dbReference type="EMBL" id="JAKFHA010000003">
    <property type="protein sequence ID" value="MCF2527066.1"/>
    <property type="molecule type" value="Genomic_DNA"/>
</dbReference>
<evidence type="ECO:0000256" key="1">
    <source>
        <dbReference type="ARBA" id="ARBA00022679"/>
    </source>
</evidence>
<dbReference type="PANTHER" id="PTHR48050:SF13">
    <property type="entry name" value="STEROL 3-BETA-GLUCOSYLTRANSFERASE UGT80A2"/>
    <property type="match status" value="1"/>
</dbReference>
<protein>
    <submittedName>
        <fullName evidence="3">Glycosyltransferase</fullName>
    </submittedName>
</protein>
<dbReference type="GO" id="GO:0017000">
    <property type="term" value="P:antibiotic biosynthetic process"/>
    <property type="evidence" value="ECO:0007669"/>
    <property type="project" value="UniProtKB-ARBA"/>
</dbReference>
<gene>
    <name evidence="3" type="ORF">LZ495_07525</name>
</gene>
<dbReference type="Gene3D" id="3.40.50.2000">
    <property type="entry name" value="Glycogen Phosphorylase B"/>
    <property type="match status" value="2"/>
</dbReference>